<dbReference type="RefSeq" id="WP_012530956.1">
    <property type="nucleotide sequence ID" value="NC_011146.1"/>
</dbReference>
<keyword evidence="3" id="KW-1185">Reference proteome</keyword>
<reference evidence="2 3" key="2">
    <citation type="journal article" date="2010" name="BMC Genomics">
        <title>The genome of Geobacter bemidjiensis, exemplar for the subsurface clade of Geobacter species that predominate in Fe(III)-reducing subsurface environments.</title>
        <authorList>
            <person name="Aklujkar M."/>
            <person name="Young N.D."/>
            <person name="Holmes D."/>
            <person name="Chavan M."/>
            <person name="Risso C."/>
            <person name="Kiss H.E."/>
            <person name="Han C.S."/>
            <person name="Land M.L."/>
            <person name="Lovley D.R."/>
        </authorList>
    </citation>
    <scope>NUCLEOTIDE SEQUENCE [LARGE SCALE GENOMIC DNA]</scope>
    <source>
        <strain evidence="3">ATCC BAA-1014 / DSM 16622 / JCM 12645 / Bem</strain>
    </source>
</reference>
<dbReference type="KEGG" id="gbm:Gbem_2525"/>
<name>B5EGQ0_CITBB</name>
<evidence type="ECO:0000256" key="1">
    <source>
        <dbReference type="ARBA" id="ARBA00010554"/>
    </source>
</evidence>
<comment type="similarity">
    <text evidence="1">Belongs to the UPF0166 family.</text>
</comment>
<organism evidence="2 3">
    <name type="scientific">Citrifermentans bemidjiense (strain ATCC BAA-1014 / DSM 16622 / JCM 12645 / Bem)</name>
    <name type="common">Geobacter bemidjiensis</name>
    <dbReference type="NCBI Taxonomy" id="404380"/>
    <lineage>
        <taxon>Bacteria</taxon>
        <taxon>Pseudomonadati</taxon>
        <taxon>Thermodesulfobacteriota</taxon>
        <taxon>Desulfuromonadia</taxon>
        <taxon>Geobacterales</taxon>
        <taxon>Geobacteraceae</taxon>
        <taxon>Citrifermentans</taxon>
    </lineage>
</organism>
<evidence type="ECO:0000313" key="2">
    <source>
        <dbReference type="EMBL" id="ACH39533.1"/>
    </source>
</evidence>
<dbReference type="OrthoDB" id="5339790at2"/>
<accession>B5EGQ0</accession>
<dbReference type="Gene3D" id="3.30.70.120">
    <property type="match status" value="1"/>
</dbReference>
<dbReference type="HOGENOM" id="CLU_168952_0_0_7"/>
<reference evidence="2 3" key="1">
    <citation type="submission" date="2008-07" db="EMBL/GenBank/DDBJ databases">
        <title>Complete sequence of Geobacter bemidjiensis BEM.</title>
        <authorList>
            <consortium name="US DOE Joint Genome Institute"/>
            <person name="Lucas S."/>
            <person name="Copeland A."/>
            <person name="Lapidus A."/>
            <person name="Glavina del Rio T."/>
            <person name="Dalin E."/>
            <person name="Tice H."/>
            <person name="Bruce D."/>
            <person name="Goodwin L."/>
            <person name="Pitluck S."/>
            <person name="Kiss H."/>
            <person name="Brettin T."/>
            <person name="Detter J.C."/>
            <person name="Han C."/>
            <person name="Kuske C.R."/>
            <person name="Schmutz J."/>
            <person name="Larimer F."/>
            <person name="Land M."/>
            <person name="Hauser L."/>
            <person name="Kyrpides N."/>
            <person name="Lykidis A."/>
            <person name="Lovley D."/>
            <person name="Richardson P."/>
        </authorList>
    </citation>
    <scope>NUCLEOTIDE SEQUENCE [LARGE SCALE GENOMIC DNA]</scope>
    <source>
        <strain evidence="3">ATCC BAA-1014 / DSM 16622 / JCM 12645 / Bem</strain>
    </source>
</reference>
<dbReference type="InterPro" id="IPR003793">
    <property type="entry name" value="UPF0166"/>
</dbReference>
<dbReference type="STRING" id="404380.Gbem_2525"/>
<dbReference type="EMBL" id="CP001124">
    <property type="protein sequence ID" value="ACH39533.1"/>
    <property type="molecule type" value="Genomic_DNA"/>
</dbReference>
<dbReference type="Proteomes" id="UP000008825">
    <property type="component" value="Chromosome"/>
</dbReference>
<sequence length="105" mass="11981">MYGYQLTFFTQQDRTHKNRCLGEWLIEEALCMGIKGATMFTAAEGFGRERKLHFVGYFDVSDQPIEVSMAVSEEAASIFLEHLKQEGIDVFYIKSPIEFGTTGNR</sequence>
<evidence type="ECO:0000313" key="3">
    <source>
        <dbReference type="Proteomes" id="UP000008825"/>
    </source>
</evidence>
<dbReference type="InterPro" id="IPR011322">
    <property type="entry name" value="N-reg_PII-like_a/b"/>
</dbReference>
<protein>
    <submittedName>
        <fullName evidence="2">Uncharacterized protein</fullName>
    </submittedName>
</protein>
<dbReference type="AlphaFoldDB" id="B5EGQ0"/>
<gene>
    <name evidence="2" type="ordered locus">Gbem_2525</name>
</gene>
<proteinExistence type="inferred from homology"/>
<dbReference type="InterPro" id="IPR015867">
    <property type="entry name" value="N-reg_PII/ATP_PRibTrfase_C"/>
</dbReference>
<dbReference type="eggNOG" id="COG1993">
    <property type="taxonomic scope" value="Bacteria"/>
</dbReference>
<dbReference type="Pfam" id="PF02641">
    <property type="entry name" value="DUF190"/>
    <property type="match status" value="1"/>
</dbReference>
<dbReference type="SUPFAM" id="SSF54913">
    <property type="entry name" value="GlnB-like"/>
    <property type="match status" value="1"/>
</dbReference>